<dbReference type="SMART" id="SM00421">
    <property type="entry name" value="HTH_LUXR"/>
    <property type="match status" value="1"/>
</dbReference>
<dbReference type="CDD" id="cd06170">
    <property type="entry name" value="LuxR_C_like"/>
    <property type="match status" value="1"/>
</dbReference>
<dbReference type="SUPFAM" id="SSF46894">
    <property type="entry name" value="C-terminal effector domain of the bipartite response regulators"/>
    <property type="match status" value="1"/>
</dbReference>
<keyword evidence="2" id="KW-0238">DNA-binding</keyword>
<dbReference type="Gene3D" id="1.25.40.10">
    <property type="entry name" value="Tetratricopeptide repeat domain"/>
    <property type="match status" value="1"/>
</dbReference>
<dbReference type="SUPFAM" id="SSF48452">
    <property type="entry name" value="TPR-like"/>
    <property type="match status" value="1"/>
</dbReference>
<feature type="domain" description="HTH luxR-type" evidence="4">
    <location>
        <begin position="251"/>
        <end position="316"/>
    </location>
</feature>
<evidence type="ECO:0000256" key="1">
    <source>
        <dbReference type="ARBA" id="ARBA00023015"/>
    </source>
</evidence>
<dbReference type="PROSITE" id="PS50043">
    <property type="entry name" value="HTH_LUXR_2"/>
    <property type="match status" value="1"/>
</dbReference>
<dbReference type="GO" id="GO:0003677">
    <property type="term" value="F:DNA binding"/>
    <property type="evidence" value="ECO:0007669"/>
    <property type="project" value="UniProtKB-KW"/>
</dbReference>
<dbReference type="FunFam" id="1.10.10.10:FF:000153">
    <property type="entry name" value="LuxR family transcriptional regulator"/>
    <property type="match status" value="1"/>
</dbReference>
<gene>
    <name evidence="5" type="primary">malT_17</name>
    <name evidence="5" type="ORF">SDC9_69995</name>
</gene>
<keyword evidence="3" id="KW-0804">Transcription</keyword>
<dbReference type="PANTHER" id="PTHR44688">
    <property type="entry name" value="DNA-BINDING TRANSCRIPTIONAL ACTIVATOR DEVR_DOSR"/>
    <property type="match status" value="1"/>
</dbReference>
<dbReference type="PRINTS" id="PR00038">
    <property type="entry name" value="HTHLUXR"/>
</dbReference>
<dbReference type="InterPro" id="IPR016032">
    <property type="entry name" value="Sig_transdc_resp-reg_C-effctor"/>
</dbReference>
<sequence length="318" mass="35255">MLRWLRALPEALVDPDPLLGTAYAWVLFFRRQIDESRPRLTIANAALENCRINGTLPESEEEYHRILASNRVLETYLLFVARDLENAYALANASIPIAQRAGDLLLGDLHVVSGNICRDLGKHEEAIQHYRDGIPLVKKSGNLMAVINAYTSLSRLSRQANQVADSAQACQAALQLVTENKFENSPATGSLYLELAYLAWMRKDSLEALAALEKAVILAQAGGLSDLLRGCQDLRQKIEAEGAKIVNRSPAHDLIEPLTEREMEVLKLLAEGLSNREIAERLFISLPTVKKHTGNLFAKLNVSSRTQAIARAQQLKLI</sequence>
<dbReference type="EMBL" id="VSSQ01004050">
    <property type="protein sequence ID" value="MPM23521.1"/>
    <property type="molecule type" value="Genomic_DNA"/>
</dbReference>
<dbReference type="Pfam" id="PF00196">
    <property type="entry name" value="GerE"/>
    <property type="match status" value="1"/>
</dbReference>
<evidence type="ECO:0000313" key="5">
    <source>
        <dbReference type="EMBL" id="MPM23521.1"/>
    </source>
</evidence>
<evidence type="ECO:0000259" key="4">
    <source>
        <dbReference type="PROSITE" id="PS50043"/>
    </source>
</evidence>
<dbReference type="AlphaFoldDB" id="A0A644Y6F9"/>
<protein>
    <submittedName>
        <fullName evidence="5">HTH-type transcriptional regulator MalT</fullName>
    </submittedName>
</protein>
<dbReference type="Gene3D" id="1.10.10.10">
    <property type="entry name" value="Winged helix-like DNA-binding domain superfamily/Winged helix DNA-binding domain"/>
    <property type="match status" value="1"/>
</dbReference>
<dbReference type="InterPro" id="IPR036388">
    <property type="entry name" value="WH-like_DNA-bd_sf"/>
</dbReference>
<organism evidence="5">
    <name type="scientific">bioreactor metagenome</name>
    <dbReference type="NCBI Taxonomy" id="1076179"/>
    <lineage>
        <taxon>unclassified sequences</taxon>
        <taxon>metagenomes</taxon>
        <taxon>ecological metagenomes</taxon>
    </lineage>
</organism>
<dbReference type="SMART" id="SM00028">
    <property type="entry name" value="TPR"/>
    <property type="match status" value="3"/>
</dbReference>
<dbReference type="InterPro" id="IPR011990">
    <property type="entry name" value="TPR-like_helical_dom_sf"/>
</dbReference>
<comment type="caution">
    <text evidence="5">The sequence shown here is derived from an EMBL/GenBank/DDBJ whole genome shotgun (WGS) entry which is preliminary data.</text>
</comment>
<dbReference type="PANTHER" id="PTHR44688:SF16">
    <property type="entry name" value="DNA-BINDING TRANSCRIPTIONAL ACTIVATOR DEVR_DOSR"/>
    <property type="match status" value="1"/>
</dbReference>
<evidence type="ECO:0000256" key="2">
    <source>
        <dbReference type="ARBA" id="ARBA00023125"/>
    </source>
</evidence>
<dbReference type="GO" id="GO:0006355">
    <property type="term" value="P:regulation of DNA-templated transcription"/>
    <property type="evidence" value="ECO:0007669"/>
    <property type="project" value="InterPro"/>
</dbReference>
<dbReference type="InterPro" id="IPR019734">
    <property type="entry name" value="TPR_rpt"/>
</dbReference>
<name>A0A644Y6F9_9ZZZZ</name>
<proteinExistence type="predicted"/>
<keyword evidence="1" id="KW-0805">Transcription regulation</keyword>
<dbReference type="InterPro" id="IPR000792">
    <property type="entry name" value="Tscrpt_reg_LuxR_C"/>
</dbReference>
<reference evidence="5" key="1">
    <citation type="submission" date="2019-08" db="EMBL/GenBank/DDBJ databases">
        <authorList>
            <person name="Kucharzyk K."/>
            <person name="Murdoch R.W."/>
            <person name="Higgins S."/>
            <person name="Loffler F."/>
        </authorList>
    </citation>
    <scope>NUCLEOTIDE SEQUENCE</scope>
</reference>
<accession>A0A644Y6F9</accession>
<evidence type="ECO:0000256" key="3">
    <source>
        <dbReference type="ARBA" id="ARBA00023163"/>
    </source>
</evidence>
<dbReference type="PROSITE" id="PS00622">
    <property type="entry name" value="HTH_LUXR_1"/>
    <property type="match status" value="1"/>
</dbReference>